<name>A0ABR8H425_NOSPU</name>
<gene>
    <name evidence="2" type="ORF">H6G94_03520</name>
</gene>
<dbReference type="Proteomes" id="UP000606396">
    <property type="component" value="Unassembled WGS sequence"/>
</dbReference>
<dbReference type="EMBL" id="JACJTC010000002">
    <property type="protein sequence ID" value="MBD2610354.1"/>
    <property type="molecule type" value="Genomic_DNA"/>
</dbReference>
<comment type="caution">
    <text evidence="2">The sequence shown here is derived from an EMBL/GenBank/DDBJ whole genome shotgun (WGS) entry which is preliminary data.</text>
</comment>
<protein>
    <submittedName>
        <fullName evidence="2">Uncharacterized protein</fullName>
    </submittedName>
</protein>
<keyword evidence="3" id="KW-1185">Reference proteome</keyword>
<sequence>MNALSAQHSSPQVSHFHTHKRKRCLEQRYSLSLTKLTVEYPVTKKKCPRFPAVKALALGGIYTPDKNWSHIDGYIYRH</sequence>
<dbReference type="RefSeq" id="WP_190948351.1">
    <property type="nucleotide sequence ID" value="NZ_JACJTC010000002.1"/>
</dbReference>
<feature type="region of interest" description="Disordered" evidence="1">
    <location>
        <begin position="1"/>
        <end position="21"/>
    </location>
</feature>
<accession>A0ABR8H425</accession>
<evidence type="ECO:0000313" key="3">
    <source>
        <dbReference type="Proteomes" id="UP000606396"/>
    </source>
</evidence>
<feature type="compositionally biased region" description="Polar residues" evidence="1">
    <location>
        <begin position="1"/>
        <end position="15"/>
    </location>
</feature>
<organism evidence="2 3">
    <name type="scientific">Nostoc punctiforme FACHB-252</name>
    <dbReference type="NCBI Taxonomy" id="1357509"/>
    <lineage>
        <taxon>Bacteria</taxon>
        <taxon>Bacillati</taxon>
        <taxon>Cyanobacteriota</taxon>
        <taxon>Cyanophyceae</taxon>
        <taxon>Nostocales</taxon>
        <taxon>Nostocaceae</taxon>
        <taxon>Nostoc</taxon>
    </lineage>
</organism>
<proteinExistence type="predicted"/>
<evidence type="ECO:0000313" key="2">
    <source>
        <dbReference type="EMBL" id="MBD2610354.1"/>
    </source>
</evidence>
<evidence type="ECO:0000256" key="1">
    <source>
        <dbReference type="SAM" id="MobiDB-lite"/>
    </source>
</evidence>
<reference evidence="2 3" key="1">
    <citation type="journal article" date="2020" name="ISME J.">
        <title>Comparative genomics reveals insights into cyanobacterial evolution and habitat adaptation.</title>
        <authorList>
            <person name="Chen M.Y."/>
            <person name="Teng W.K."/>
            <person name="Zhao L."/>
            <person name="Hu C.X."/>
            <person name="Zhou Y.K."/>
            <person name="Han B.P."/>
            <person name="Song L.R."/>
            <person name="Shu W.S."/>
        </authorList>
    </citation>
    <scope>NUCLEOTIDE SEQUENCE [LARGE SCALE GENOMIC DNA]</scope>
    <source>
        <strain evidence="2 3">FACHB-252</strain>
    </source>
</reference>